<keyword evidence="3 5" id="KW-1133">Transmembrane helix</keyword>
<keyword evidence="8" id="KW-1185">Reference proteome</keyword>
<keyword evidence="4 5" id="KW-0472">Membrane</keyword>
<dbReference type="InterPro" id="IPR000276">
    <property type="entry name" value="GPCR_Rhodpsn"/>
</dbReference>
<dbReference type="Proteomes" id="UP000265120">
    <property type="component" value="Chromosome 19"/>
</dbReference>
<dbReference type="Ensembl" id="ENSCSET00000010116.1">
    <property type="protein sequence ID" value="ENSCSEP00000009998.1"/>
    <property type="gene ID" value="ENSCSEG00000006416.1"/>
</dbReference>
<dbReference type="GO" id="GO:0004984">
    <property type="term" value="F:olfactory receptor activity"/>
    <property type="evidence" value="ECO:0007669"/>
    <property type="project" value="TreeGrafter"/>
</dbReference>
<keyword evidence="2 5" id="KW-0812">Transmembrane</keyword>
<evidence type="ECO:0000313" key="8">
    <source>
        <dbReference type="Proteomes" id="UP000265120"/>
    </source>
</evidence>
<dbReference type="PANTHER" id="PTHR26451:SF866">
    <property type="entry name" value="ODORANT RECEPTOR-RELATED"/>
    <property type="match status" value="1"/>
</dbReference>
<reference evidence="7" key="3">
    <citation type="submission" date="2025-09" db="UniProtKB">
        <authorList>
            <consortium name="Ensembl"/>
        </authorList>
    </citation>
    <scope>IDENTIFICATION</scope>
</reference>
<dbReference type="GO" id="GO:0004930">
    <property type="term" value="F:G protein-coupled receptor activity"/>
    <property type="evidence" value="ECO:0007669"/>
    <property type="project" value="InterPro"/>
</dbReference>
<feature type="transmembrane region" description="Helical" evidence="5">
    <location>
        <begin position="158"/>
        <end position="182"/>
    </location>
</feature>
<dbReference type="GO" id="GO:0005549">
    <property type="term" value="F:odorant binding"/>
    <property type="evidence" value="ECO:0007669"/>
    <property type="project" value="TreeGrafter"/>
</dbReference>
<dbReference type="Pfam" id="PF00001">
    <property type="entry name" value="7tm_1"/>
    <property type="match status" value="1"/>
</dbReference>
<dbReference type="GO" id="GO:0016020">
    <property type="term" value="C:membrane"/>
    <property type="evidence" value="ECO:0007669"/>
    <property type="project" value="UniProtKB-SubCell"/>
</dbReference>
<evidence type="ECO:0000256" key="4">
    <source>
        <dbReference type="ARBA" id="ARBA00023136"/>
    </source>
</evidence>
<dbReference type="AlphaFoldDB" id="A0A3P8V3L7"/>
<dbReference type="FunFam" id="1.20.1070.10:FF:000096">
    <property type="entry name" value="Odorant receptor 131-2"/>
    <property type="match status" value="1"/>
</dbReference>
<organism evidence="7 8">
    <name type="scientific">Cynoglossus semilaevis</name>
    <name type="common">Tongue sole</name>
    <dbReference type="NCBI Taxonomy" id="244447"/>
    <lineage>
        <taxon>Eukaryota</taxon>
        <taxon>Metazoa</taxon>
        <taxon>Chordata</taxon>
        <taxon>Craniata</taxon>
        <taxon>Vertebrata</taxon>
        <taxon>Euteleostomi</taxon>
        <taxon>Actinopterygii</taxon>
        <taxon>Neopterygii</taxon>
        <taxon>Teleostei</taxon>
        <taxon>Neoteleostei</taxon>
        <taxon>Acanthomorphata</taxon>
        <taxon>Carangaria</taxon>
        <taxon>Pleuronectiformes</taxon>
        <taxon>Pleuronectoidei</taxon>
        <taxon>Cynoglossidae</taxon>
        <taxon>Cynoglossinae</taxon>
        <taxon>Cynoglossus</taxon>
    </lineage>
</organism>
<feature type="domain" description="G-protein coupled receptors family 1 profile" evidence="6">
    <location>
        <begin position="5"/>
        <end position="207"/>
    </location>
</feature>
<feature type="transmembrane region" description="Helical" evidence="5">
    <location>
        <begin position="107"/>
        <end position="127"/>
    </location>
</feature>
<reference evidence="7 8" key="1">
    <citation type="journal article" date="2014" name="Nat. Genet.">
        <title>Whole-genome sequence of a flatfish provides insights into ZW sex chromosome evolution and adaptation to a benthic lifestyle.</title>
        <authorList>
            <person name="Chen S."/>
            <person name="Zhang G."/>
            <person name="Shao C."/>
            <person name="Huang Q."/>
            <person name="Liu G."/>
            <person name="Zhang P."/>
            <person name="Song W."/>
            <person name="An N."/>
            <person name="Chalopin D."/>
            <person name="Volff J.N."/>
            <person name="Hong Y."/>
            <person name="Li Q."/>
            <person name="Sha Z."/>
            <person name="Zhou H."/>
            <person name="Xie M."/>
            <person name="Yu Q."/>
            <person name="Liu Y."/>
            <person name="Xiang H."/>
            <person name="Wang N."/>
            <person name="Wu K."/>
            <person name="Yang C."/>
            <person name="Zhou Q."/>
            <person name="Liao X."/>
            <person name="Yang L."/>
            <person name="Hu Q."/>
            <person name="Zhang J."/>
            <person name="Meng L."/>
            <person name="Jin L."/>
            <person name="Tian Y."/>
            <person name="Lian J."/>
            <person name="Yang J."/>
            <person name="Miao G."/>
            <person name="Liu S."/>
            <person name="Liang Z."/>
            <person name="Yan F."/>
            <person name="Li Y."/>
            <person name="Sun B."/>
            <person name="Zhang H."/>
            <person name="Zhang J."/>
            <person name="Zhu Y."/>
            <person name="Du M."/>
            <person name="Zhao Y."/>
            <person name="Schartl M."/>
            <person name="Tang Q."/>
            <person name="Wang J."/>
        </authorList>
    </citation>
    <scope>NUCLEOTIDE SEQUENCE</scope>
</reference>
<proteinExistence type="predicted"/>
<evidence type="ECO:0000313" key="7">
    <source>
        <dbReference type="Ensembl" id="ENSCSEP00000009998.1"/>
    </source>
</evidence>
<dbReference type="PANTHER" id="PTHR26451">
    <property type="entry name" value="G_PROTEIN_RECEP_F1_2 DOMAIN-CONTAINING PROTEIN"/>
    <property type="match status" value="1"/>
</dbReference>
<evidence type="ECO:0000259" key="6">
    <source>
        <dbReference type="PROSITE" id="PS50262"/>
    </source>
</evidence>
<name>A0A3P8V3L7_CYNSE</name>
<dbReference type="InParanoid" id="A0A3P8V3L7"/>
<protein>
    <submittedName>
        <fullName evidence="7">Olfactory receptor 1F12-like</fullName>
    </submittedName>
</protein>
<accession>A0A3P8V3L7</accession>
<dbReference type="SUPFAM" id="SSF81321">
    <property type="entry name" value="Family A G protein-coupled receptor-like"/>
    <property type="match status" value="1"/>
</dbReference>
<dbReference type="Gene3D" id="1.20.1070.10">
    <property type="entry name" value="Rhodopsin 7-helix transmembrane proteins"/>
    <property type="match status" value="1"/>
</dbReference>
<comment type="subcellular location">
    <subcellularLocation>
        <location evidence="1">Membrane</location>
    </subcellularLocation>
</comment>
<evidence type="ECO:0000256" key="5">
    <source>
        <dbReference type="SAM" id="Phobius"/>
    </source>
</evidence>
<dbReference type="InterPro" id="IPR052921">
    <property type="entry name" value="GPCR1_Superfamily_Member"/>
</dbReference>
<evidence type="ECO:0000256" key="3">
    <source>
        <dbReference type="ARBA" id="ARBA00022989"/>
    </source>
</evidence>
<evidence type="ECO:0000256" key="2">
    <source>
        <dbReference type="ARBA" id="ARBA00022692"/>
    </source>
</evidence>
<dbReference type="PROSITE" id="PS50262">
    <property type="entry name" value="G_PROTEIN_RECEP_F1_2"/>
    <property type="match status" value="1"/>
</dbReference>
<dbReference type="GeneTree" id="ENSGT00940000163093"/>
<evidence type="ECO:0000256" key="1">
    <source>
        <dbReference type="ARBA" id="ARBA00004370"/>
    </source>
</evidence>
<sequence length="207" mass="22642">VFLYINSTIIFTLGSKAVFYHTSRYILLQNLLVADTCQIAYSQVMFLIASARVRTTYVPCTAALLLGNFFNGVSPLTLTMMSLERFVAVCDPLRYPTIVTIQTTAQAVAGVWAFSALNVLTRVLLLLRFRALDSVLMVDVCGQQNIFSDPASDLYSKAYFGFLFASGSVVIASTYVGVVLAAKSATTNKSSARKARKTLLLHLVQLV</sequence>
<reference evidence="7" key="2">
    <citation type="submission" date="2025-08" db="UniProtKB">
        <authorList>
            <consortium name="Ensembl"/>
        </authorList>
    </citation>
    <scope>IDENTIFICATION</scope>
</reference>
<dbReference type="CDD" id="cd00637">
    <property type="entry name" value="7tm_classA_rhodopsin-like"/>
    <property type="match status" value="1"/>
</dbReference>
<dbReference type="InterPro" id="IPR017452">
    <property type="entry name" value="GPCR_Rhodpsn_7TM"/>
</dbReference>